<dbReference type="EMBL" id="CM001402">
    <property type="protein sequence ID" value="EHO42531.1"/>
    <property type="molecule type" value="Genomic_DNA"/>
</dbReference>
<dbReference type="Pfam" id="PF09968">
    <property type="entry name" value="DUF2202"/>
    <property type="match status" value="1"/>
</dbReference>
<feature type="domain" description="DUF2202" evidence="1">
    <location>
        <begin position="60"/>
        <end position="220"/>
    </location>
</feature>
<dbReference type="AlphaFoldDB" id="H1XSI3"/>
<dbReference type="InterPro" id="IPR009078">
    <property type="entry name" value="Ferritin-like_SF"/>
</dbReference>
<dbReference type="SUPFAM" id="SSF47240">
    <property type="entry name" value="Ferritin-like"/>
    <property type="match status" value="1"/>
</dbReference>
<reference evidence="2 3" key="1">
    <citation type="submission" date="2011-09" db="EMBL/GenBank/DDBJ databases">
        <title>The permanent draft genome of Caldithrix abyssi DSM 13497.</title>
        <authorList>
            <consortium name="US DOE Joint Genome Institute (JGI-PGF)"/>
            <person name="Lucas S."/>
            <person name="Han J."/>
            <person name="Lapidus A."/>
            <person name="Bruce D."/>
            <person name="Goodwin L."/>
            <person name="Pitluck S."/>
            <person name="Peters L."/>
            <person name="Kyrpides N."/>
            <person name="Mavromatis K."/>
            <person name="Ivanova N."/>
            <person name="Mikhailova N."/>
            <person name="Chertkov O."/>
            <person name="Detter J.C."/>
            <person name="Tapia R."/>
            <person name="Han C."/>
            <person name="Land M."/>
            <person name="Hauser L."/>
            <person name="Markowitz V."/>
            <person name="Cheng J.-F."/>
            <person name="Hugenholtz P."/>
            <person name="Woyke T."/>
            <person name="Wu D."/>
            <person name="Spring S."/>
            <person name="Brambilla E."/>
            <person name="Klenk H.-P."/>
            <person name="Eisen J.A."/>
        </authorList>
    </citation>
    <scope>NUCLEOTIDE SEQUENCE [LARGE SCALE GENOMIC DNA]</scope>
    <source>
        <strain evidence="2 3">DSM 13497</strain>
    </source>
</reference>
<dbReference type="RefSeq" id="WP_006929889.1">
    <property type="nucleotide sequence ID" value="NZ_CM001402.1"/>
</dbReference>
<keyword evidence="3" id="KW-1185">Reference proteome</keyword>
<protein>
    <recommendedName>
        <fullName evidence="1">DUF2202 domain-containing protein</fullName>
    </recommendedName>
</protein>
<dbReference type="STRING" id="880073.Cabys_1786"/>
<sequence precursor="true">MYRLKLQPGLVLSVLFMAIIFHSVVSTANAQNRPGAINRPCFRLENILNMPSDSLSQSELNGLIFMREEEKLARDVYIVLLQTWGQRIFNNISRSEQTHMDAIKILLKKYKVSDPVTTDSVGVFTNQTLQKLFNELTARGKTSLAEALKVGALIEEIDILDLQKELQAIKGNDDLRYVYENLKRGSENHLRAFVRNLQRLGIQYSPVKLSNEEFTAIVTSNF</sequence>
<organism evidence="2 3">
    <name type="scientific">Caldithrix abyssi DSM 13497</name>
    <dbReference type="NCBI Taxonomy" id="880073"/>
    <lineage>
        <taxon>Bacteria</taxon>
        <taxon>Pseudomonadati</taxon>
        <taxon>Calditrichota</taxon>
        <taxon>Calditrichia</taxon>
        <taxon>Calditrichales</taxon>
        <taxon>Calditrichaceae</taxon>
        <taxon>Caldithrix</taxon>
    </lineage>
</organism>
<dbReference type="eggNOG" id="COG4902">
    <property type="taxonomic scope" value="Bacteria"/>
</dbReference>
<dbReference type="Proteomes" id="UP000004671">
    <property type="component" value="Chromosome"/>
</dbReference>
<evidence type="ECO:0000259" key="1">
    <source>
        <dbReference type="Pfam" id="PF09968"/>
    </source>
</evidence>
<evidence type="ECO:0000313" key="3">
    <source>
        <dbReference type="Proteomes" id="UP000004671"/>
    </source>
</evidence>
<name>H1XSI3_CALAY</name>
<dbReference type="HOGENOM" id="CLU_051317_0_1_0"/>
<dbReference type="InParanoid" id="H1XSI3"/>
<evidence type="ECO:0000313" key="2">
    <source>
        <dbReference type="EMBL" id="EHO42531.1"/>
    </source>
</evidence>
<dbReference type="CDD" id="cd01048">
    <property type="entry name" value="Ferritin_like_AB2"/>
    <property type="match status" value="1"/>
</dbReference>
<gene>
    <name evidence="2" type="ORF">Calab_2924</name>
</gene>
<dbReference type="Gene3D" id="1.20.1260.10">
    <property type="match status" value="1"/>
</dbReference>
<dbReference type="InterPro" id="IPR012347">
    <property type="entry name" value="Ferritin-like"/>
</dbReference>
<dbReference type="InterPro" id="IPR019243">
    <property type="entry name" value="DUF2202"/>
</dbReference>
<accession>H1XSI3</accession>
<dbReference type="PaxDb" id="880073-Calab_2924"/>
<proteinExistence type="predicted"/>